<keyword evidence="2" id="KW-0489">Methyltransferase</keyword>
<reference evidence="3" key="1">
    <citation type="journal article" date="2019" name="Int. J. Syst. Evol. Microbiol.">
        <title>The Global Catalogue of Microorganisms (GCM) 10K type strain sequencing project: providing services to taxonomists for standard genome sequencing and annotation.</title>
        <authorList>
            <consortium name="The Broad Institute Genomics Platform"/>
            <consortium name="The Broad Institute Genome Sequencing Center for Infectious Disease"/>
            <person name="Wu L."/>
            <person name="Ma J."/>
        </authorList>
    </citation>
    <scope>NUCLEOTIDE SEQUENCE [LARGE SCALE GENOMIC DNA]</scope>
    <source>
        <strain evidence="3">JCM 4087</strain>
    </source>
</reference>
<comment type="caution">
    <text evidence="2">The sequence shown here is derived from an EMBL/GenBank/DDBJ whole genome shotgun (WGS) entry which is preliminary data.</text>
</comment>
<organism evidence="2 3">
    <name type="scientific">Acidicapsa dinghuensis</name>
    <dbReference type="NCBI Taxonomy" id="2218256"/>
    <lineage>
        <taxon>Bacteria</taxon>
        <taxon>Pseudomonadati</taxon>
        <taxon>Acidobacteriota</taxon>
        <taxon>Terriglobia</taxon>
        <taxon>Terriglobales</taxon>
        <taxon>Acidobacteriaceae</taxon>
        <taxon>Acidicapsa</taxon>
    </lineage>
</organism>
<dbReference type="Gene3D" id="3.40.50.150">
    <property type="entry name" value="Vaccinia Virus protein VP39"/>
    <property type="match status" value="1"/>
</dbReference>
<dbReference type="SUPFAM" id="SSF53335">
    <property type="entry name" value="S-adenosyl-L-methionine-dependent methyltransferases"/>
    <property type="match status" value="1"/>
</dbReference>
<keyword evidence="2" id="KW-0808">Transferase</keyword>
<evidence type="ECO:0000259" key="1">
    <source>
        <dbReference type="Pfam" id="PF08241"/>
    </source>
</evidence>
<proteinExistence type="predicted"/>
<dbReference type="InterPro" id="IPR013216">
    <property type="entry name" value="Methyltransf_11"/>
</dbReference>
<evidence type="ECO:0000313" key="3">
    <source>
        <dbReference type="Proteomes" id="UP001596091"/>
    </source>
</evidence>
<dbReference type="EMBL" id="JBHSPH010000018">
    <property type="protein sequence ID" value="MFC5865256.1"/>
    <property type="molecule type" value="Genomic_DNA"/>
</dbReference>
<gene>
    <name evidence="2" type="ORF">ACFPT7_23325</name>
</gene>
<sequence>MLYLQEFTIRYPNAIGRELMARLAMLALMHTMGAIRLQLGTSRLEKLSKAARALFIDPSWIHLGDPPQPILERIGRILLRGDPIFTRSLYRGTDFREFFFRAGERLPFDDQSFTFIYSEHFFEHLPLTLAGELMRECHRLLKVGGVLRTVVPDAVLPYL</sequence>
<dbReference type="Proteomes" id="UP001596091">
    <property type="component" value="Unassembled WGS sequence"/>
</dbReference>
<dbReference type="GO" id="GO:0032259">
    <property type="term" value="P:methylation"/>
    <property type="evidence" value="ECO:0007669"/>
    <property type="project" value="UniProtKB-KW"/>
</dbReference>
<evidence type="ECO:0000313" key="2">
    <source>
        <dbReference type="EMBL" id="MFC5865256.1"/>
    </source>
</evidence>
<dbReference type="InterPro" id="IPR029063">
    <property type="entry name" value="SAM-dependent_MTases_sf"/>
</dbReference>
<dbReference type="Pfam" id="PF08241">
    <property type="entry name" value="Methyltransf_11"/>
    <property type="match status" value="1"/>
</dbReference>
<feature type="domain" description="Methyltransferase type 11" evidence="1">
    <location>
        <begin position="103"/>
        <end position="147"/>
    </location>
</feature>
<accession>A0ABW1ELT8</accession>
<dbReference type="GO" id="GO:0008168">
    <property type="term" value="F:methyltransferase activity"/>
    <property type="evidence" value="ECO:0007669"/>
    <property type="project" value="UniProtKB-KW"/>
</dbReference>
<name>A0ABW1ELT8_9BACT</name>
<keyword evidence="3" id="KW-1185">Reference proteome</keyword>
<protein>
    <submittedName>
        <fullName evidence="2">Methyltransferase domain-containing protein</fullName>
    </submittedName>
</protein>
<dbReference type="RefSeq" id="WP_263341607.1">
    <property type="nucleotide sequence ID" value="NZ_JAGSYH010000007.1"/>
</dbReference>